<reference evidence="3 4" key="1">
    <citation type="journal article" date="2020" name="Nat. Commun.">
        <title>Donkey genomes provide new insights into domestication and selection for coat color.</title>
        <authorList>
            <person name="Wang"/>
            <person name="C."/>
            <person name="Li"/>
            <person name="H."/>
            <person name="Guo"/>
            <person name="Y."/>
            <person name="Huang"/>
            <person name="J."/>
            <person name="Sun"/>
            <person name="Y."/>
            <person name="Min"/>
            <person name="J."/>
            <person name="Wang"/>
            <person name="J."/>
            <person name="Fang"/>
            <person name="X."/>
            <person name="Zhao"/>
            <person name="Z."/>
            <person name="Wang"/>
            <person name="S."/>
            <person name="Zhang"/>
            <person name="Y."/>
            <person name="Liu"/>
            <person name="Q."/>
            <person name="Jiang"/>
            <person name="Q."/>
            <person name="Wang"/>
            <person name="X."/>
            <person name="Guo"/>
            <person name="Y."/>
            <person name="Yang"/>
            <person name="C."/>
            <person name="Wang"/>
            <person name="Y."/>
            <person name="Tian"/>
            <person name="F."/>
            <person name="Zhuang"/>
            <person name="G."/>
            <person name="Fan"/>
            <person name="Y."/>
            <person name="Gao"/>
            <person name="Q."/>
            <person name="Li"/>
            <person name="Y."/>
            <person name="Ju"/>
            <person name="Z."/>
            <person name="Li"/>
            <person name="J."/>
            <person name="Li"/>
            <person name="R."/>
            <person name="Hou"/>
            <person name="M."/>
            <person name="Yang"/>
            <person name="G."/>
            <person name="Liu"/>
            <person name="G."/>
            <person name="Liu"/>
            <person name="W."/>
            <person name="Guo"/>
            <person name="J."/>
            <person name="Pan"/>
            <person name="S."/>
            <person name="Fan"/>
            <person name="G."/>
            <person name="Zhang"/>
            <person name="W."/>
            <person name="Zhang"/>
            <person name="R."/>
            <person name="Yu"/>
            <person name="J."/>
            <person name="Zhang"/>
            <person name="X."/>
            <person name="Yin"/>
            <person name="Q."/>
            <person name="Ji"/>
            <person name="C."/>
            <person name="Jin"/>
            <person name="Y."/>
            <person name="Yue"/>
            <person name="G."/>
            <person name="Liu"/>
            <person name="M."/>
            <person name="Xu"/>
            <person name="J."/>
            <person name="Liu"/>
            <person name="S."/>
            <person name="Jordana"/>
            <person name="J."/>
            <person name="Noce"/>
            <person name="A."/>
            <person name="Amills"/>
            <person name="M."/>
            <person name="Wu"/>
            <person name="D.D."/>
            <person name="Li"/>
            <person name="S."/>
            <person name="Zhou"/>
            <person name="X. and Zhong"/>
            <person name="J."/>
        </authorList>
    </citation>
    <scope>NUCLEOTIDE SEQUENCE [LARGE SCALE GENOMIC DNA]</scope>
</reference>
<dbReference type="AlphaFoldDB" id="A0A9L0J4T2"/>
<sequence length="299" mass="33260">MREVHSPGPQPGALRPPTPPRTPNCPHLQHRLLLLLSRSHEDKERGAHTSPSAQHCAHDQRFAHGPHDRPRDQRGALRSPPQPRKVVSQKTRLPSIVVEASEVSEESGELRWPHEELLLLTDDEEEEAEVFFQDQSEEPGWTWSPLDPRSPLRTFNPELSWGQEQVEQDASWSPEDTECQEASSPCPLWDPATGSRAYRCRFVEYSHLLPPRSFEGAEEEAVQATAGIEPAAATEAPGGWGCHRRRADHAAPPQEAGVQCMCQHYSVWEEAPKTPPADPACPERESSHGSGSPPKASQD</sequence>
<dbReference type="GeneTree" id="ENSGT00400000022873"/>
<reference evidence="3" key="2">
    <citation type="submission" date="2025-08" db="UniProtKB">
        <authorList>
            <consortium name="Ensembl"/>
        </authorList>
    </citation>
    <scope>IDENTIFICATION</scope>
</reference>
<organism evidence="3 4">
    <name type="scientific">Equus asinus</name>
    <name type="common">Donkey</name>
    <name type="synonym">Equus africanus asinus</name>
    <dbReference type="NCBI Taxonomy" id="9793"/>
    <lineage>
        <taxon>Eukaryota</taxon>
        <taxon>Metazoa</taxon>
        <taxon>Chordata</taxon>
        <taxon>Craniata</taxon>
        <taxon>Vertebrata</taxon>
        <taxon>Euteleostomi</taxon>
        <taxon>Mammalia</taxon>
        <taxon>Eutheria</taxon>
        <taxon>Laurasiatheria</taxon>
        <taxon>Perissodactyla</taxon>
        <taxon>Equidae</taxon>
        <taxon>Equus</taxon>
    </lineage>
</organism>
<dbReference type="GO" id="GO:0005634">
    <property type="term" value="C:nucleus"/>
    <property type="evidence" value="ECO:0007669"/>
    <property type="project" value="TreeGrafter"/>
</dbReference>
<evidence type="ECO:0000313" key="4">
    <source>
        <dbReference type="Proteomes" id="UP000694387"/>
    </source>
</evidence>
<dbReference type="GO" id="GO:0045893">
    <property type="term" value="P:positive regulation of DNA-templated transcription"/>
    <property type="evidence" value="ECO:0007669"/>
    <property type="project" value="TreeGrafter"/>
</dbReference>
<protein>
    <submittedName>
        <fullName evidence="3">LBH domain containing 1</fullName>
    </submittedName>
</protein>
<dbReference type="PANTHER" id="PTHR14987:SF1">
    <property type="entry name" value="LBH DOMAIN-CONTAINING PROTEIN 1"/>
    <property type="match status" value="1"/>
</dbReference>
<name>A0A9L0J4T2_EQUAS</name>
<accession>A0A9L0J4T2</accession>
<feature type="compositionally biased region" description="Basic and acidic residues" evidence="1">
    <location>
        <begin position="38"/>
        <end position="47"/>
    </location>
</feature>
<feature type="compositionally biased region" description="Basic and acidic residues" evidence="1">
    <location>
        <begin position="56"/>
        <end position="75"/>
    </location>
</feature>
<reference evidence="3" key="3">
    <citation type="submission" date="2025-09" db="UniProtKB">
        <authorList>
            <consortium name="Ensembl"/>
        </authorList>
    </citation>
    <scope>IDENTIFICATION</scope>
</reference>
<dbReference type="PANTHER" id="PTHR14987">
    <property type="entry name" value="PROTEIN LBH-RELATED"/>
    <property type="match status" value="1"/>
</dbReference>
<dbReference type="Proteomes" id="UP000694387">
    <property type="component" value="Chromosome 17"/>
</dbReference>
<feature type="region of interest" description="Disordered" evidence="1">
    <location>
        <begin position="1"/>
        <end position="92"/>
    </location>
</feature>
<dbReference type="InterPro" id="IPR042945">
    <property type="entry name" value="LBH_dom_prot"/>
</dbReference>
<evidence type="ECO:0000256" key="1">
    <source>
        <dbReference type="SAM" id="MobiDB-lite"/>
    </source>
</evidence>
<feature type="compositionally biased region" description="Pro residues" evidence="1">
    <location>
        <begin position="8"/>
        <end position="23"/>
    </location>
</feature>
<dbReference type="Pfam" id="PF15317">
    <property type="entry name" value="Lbh"/>
    <property type="match status" value="1"/>
</dbReference>
<feature type="domain" description="LBH" evidence="2">
    <location>
        <begin position="84"/>
        <end position="137"/>
    </location>
</feature>
<proteinExistence type="predicted"/>
<keyword evidence="4" id="KW-1185">Reference proteome</keyword>
<feature type="compositionally biased region" description="Low complexity" evidence="1">
    <location>
        <begin position="24"/>
        <end position="37"/>
    </location>
</feature>
<dbReference type="InterPro" id="IPR038990">
    <property type="entry name" value="LBH_dom"/>
</dbReference>
<gene>
    <name evidence="3" type="primary">LBHD1</name>
</gene>
<feature type="region of interest" description="Disordered" evidence="1">
    <location>
        <begin position="271"/>
        <end position="299"/>
    </location>
</feature>
<dbReference type="Ensembl" id="ENSEAST00005080461.1">
    <property type="protein sequence ID" value="ENSEASP00005044270.1"/>
    <property type="gene ID" value="ENSEASG00005030712.1"/>
</dbReference>
<evidence type="ECO:0000313" key="3">
    <source>
        <dbReference type="Ensembl" id="ENSEASP00005044270.1"/>
    </source>
</evidence>
<evidence type="ECO:0000259" key="2">
    <source>
        <dbReference type="Pfam" id="PF15317"/>
    </source>
</evidence>